<dbReference type="Pfam" id="PF01430">
    <property type="entry name" value="HSP33"/>
    <property type="match status" value="1"/>
</dbReference>
<proteinExistence type="predicted"/>
<dbReference type="GO" id="GO:0044183">
    <property type="term" value="F:protein folding chaperone"/>
    <property type="evidence" value="ECO:0007669"/>
    <property type="project" value="TreeGrafter"/>
</dbReference>
<dbReference type="GO" id="GO:0005737">
    <property type="term" value="C:cytoplasm"/>
    <property type="evidence" value="ECO:0007669"/>
    <property type="project" value="InterPro"/>
</dbReference>
<accession>A0A1J5QZY8</accession>
<evidence type="ECO:0000313" key="6">
    <source>
        <dbReference type="EMBL" id="OIQ89200.1"/>
    </source>
</evidence>
<dbReference type="InterPro" id="IPR023212">
    <property type="entry name" value="Hsp33_helix_hairpin_bin_dom_sf"/>
</dbReference>
<keyword evidence="1" id="KW-0963">Cytoplasm</keyword>
<evidence type="ECO:0000256" key="3">
    <source>
        <dbReference type="ARBA" id="ARBA00023157"/>
    </source>
</evidence>
<comment type="caution">
    <text evidence="6">The sequence shown here is derived from an EMBL/GenBank/DDBJ whole genome shotgun (WGS) entry which is preliminary data.</text>
</comment>
<dbReference type="AlphaFoldDB" id="A0A1J5QZY8"/>
<keyword evidence="4" id="KW-0143">Chaperone</keyword>
<reference evidence="6" key="1">
    <citation type="submission" date="2016-10" db="EMBL/GenBank/DDBJ databases">
        <title>Sequence of Gallionella enrichment culture.</title>
        <authorList>
            <person name="Poehlein A."/>
            <person name="Muehling M."/>
            <person name="Daniel R."/>
        </authorList>
    </citation>
    <scope>NUCLEOTIDE SEQUENCE</scope>
</reference>
<dbReference type="GO" id="GO:0042026">
    <property type="term" value="P:protein refolding"/>
    <property type="evidence" value="ECO:0007669"/>
    <property type="project" value="TreeGrafter"/>
</dbReference>
<sequence>MNDTLLKFMLGAGHVRGVVVRLQSSWAEMRRRRRHAAVVQGLLGELTAASALLAGSLKFDGTLILQIQGDGPLRLAVAECQPDFGLRATMKVEGLIEREASLRELANAHGMGRCVITLDPRKQLPGQQPYQGIVSLADADGRGLDSLTQVLEQYLARSEQIPSWLMLASDEQASCGLLLQRMPDTGGSAGAAANQAEADEDFSRAMHLASTLGREELLRDSPEDLLRKLFWQEEPRIFNPQSPHFHCTCSKLRVADMLRMLGRDEVESVLKEQGEVDVTCEFCGARYGFDLVDAAQLFRPEINQPPMPTQRQ</sequence>
<dbReference type="CDD" id="cd00498">
    <property type="entry name" value="Hsp33"/>
    <property type="match status" value="1"/>
</dbReference>
<dbReference type="GO" id="GO:0051082">
    <property type="term" value="F:unfolded protein binding"/>
    <property type="evidence" value="ECO:0007669"/>
    <property type="project" value="InterPro"/>
</dbReference>
<dbReference type="PANTHER" id="PTHR30111:SF1">
    <property type="entry name" value="33 KDA CHAPERONIN"/>
    <property type="match status" value="1"/>
</dbReference>
<dbReference type="EMBL" id="MLJW01000339">
    <property type="protein sequence ID" value="OIQ89200.1"/>
    <property type="molecule type" value="Genomic_DNA"/>
</dbReference>
<evidence type="ECO:0000256" key="4">
    <source>
        <dbReference type="ARBA" id="ARBA00023186"/>
    </source>
</evidence>
<dbReference type="Gene3D" id="3.90.1280.10">
    <property type="entry name" value="HSP33 redox switch-like"/>
    <property type="match status" value="1"/>
</dbReference>
<keyword evidence="2" id="KW-0862">Zinc</keyword>
<dbReference type="Gene3D" id="3.55.30.10">
    <property type="entry name" value="Hsp33 domain"/>
    <property type="match status" value="1"/>
</dbReference>
<name>A0A1J5QZY8_9ZZZZ</name>
<evidence type="ECO:0000256" key="2">
    <source>
        <dbReference type="ARBA" id="ARBA00022833"/>
    </source>
</evidence>
<dbReference type="SUPFAM" id="SSF118352">
    <property type="entry name" value="HSP33 redox switch-like"/>
    <property type="match status" value="1"/>
</dbReference>
<keyword evidence="3" id="KW-1015">Disulfide bond</keyword>
<dbReference type="InterPro" id="IPR000397">
    <property type="entry name" value="Heat_shock_Hsp33"/>
</dbReference>
<evidence type="ECO:0000256" key="5">
    <source>
        <dbReference type="ARBA" id="ARBA00023284"/>
    </source>
</evidence>
<organism evidence="6">
    <name type="scientific">mine drainage metagenome</name>
    <dbReference type="NCBI Taxonomy" id="410659"/>
    <lineage>
        <taxon>unclassified sequences</taxon>
        <taxon>metagenomes</taxon>
        <taxon>ecological metagenomes</taxon>
    </lineage>
</organism>
<dbReference type="InterPro" id="IPR016154">
    <property type="entry name" value="Heat_shock_Hsp33_C"/>
</dbReference>
<evidence type="ECO:0000256" key="1">
    <source>
        <dbReference type="ARBA" id="ARBA00022490"/>
    </source>
</evidence>
<dbReference type="PANTHER" id="PTHR30111">
    <property type="entry name" value="33 KDA CHAPERONIN"/>
    <property type="match status" value="1"/>
</dbReference>
<dbReference type="InterPro" id="IPR016153">
    <property type="entry name" value="Heat_shock_Hsp33_N"/>
</dbReference>
<dbReference type="Gene3D" id="1.10.287.480">
    <property type="entry name" value="helix hairpin bin"/>
    <property type="match status" value="1"/>
</dbReference>
<dbReference type="PIRSF" id="PIRSF005261">
    <property type="entry name" value="Heat_shock_Hsp33"/>
    <property type="match status" value="1"/>
</dbReference>
<gene>
    <name evidence="6" type="primary">hslO_8</name>
    <name evidence="6" type="ORF">GALL_288990</name>
</gene>
<dbReference type="SUPFAM" id="SSF64397">
    <property type="entry name" value="Hsp33 domain"/>
    <property type="match status" value="1"/>
</dbReference>
<protein>
    <submittedName>
        <fullName evidence="6">33 kDa chaperonin</fullName>
    </submittedName>
</protein>
<keyword evidence="5" id="KW-0676">Redox-active center</keyword>